<dbReference type="InterPro" id="IPR049278">
    <property type="entry name" value="MS_channel_C"/>
</dbReference>
<feature type="transmembrane region" description="Helical" evidence="8">
    <location>
        <begin position="579"/>
        <end position="603"/>
    </location>
</feature>
<feature type="transmembrane region" description="Helical" evidence="8">
    <location>
        <begin position="529"/>
        <end position="558"/>
    </location>
</feature>
<dbReference type="AlphaFoldDB" id="A0A420BJS1"/>
<dbReference type="SUPFAM" id="SSF50182">
    <property type="entry name" value="Sm-like ribonucleoproteins"/>
    <property type="match status" value="1"/>
</dbReference>
<name>A0A420BJS1_SPHD1</name>
<dbReference type="PANTHER" id="PTHR30347">
    <property type="entry name" value="POTASSIUM CHANNEL RELATED"/>
    <property type="match status" value="1"/>
</dbReference>
<feature type="coiled-coil region" evidence="7">
    <location>
        <begin position="112"/>
        <end position="146"/>
    </location>
</feature>
<evidence type="ECO:0000256" key="4">
    <source>
        <dbReference type="ARBA" id="ARBA00022692"/>
    </source>
</evidence>
<accession>A0A420BJS1</accession>
<dbReference type="Proteomes" id="UP000286246">
    <property type="component" value="Unassembled WGS sequence"/>
</dbReference>
<keyword evidence="4 8" id="KW-0812">Transmembrane</keyword>
<dbReference type="InterPro" id="IPR011014">
    <property type="entry name" value="MscS_channel_TM-2"/>
</dbReference>
<dbReference type="PANTHER" id="PTHR30347:SF1">
    <property type="entry name" value="MECHANOSENSITIVE CHANNEL MSCK"/>
    <property type="match status" value="1"/>
</dbReference>
<feature type="transmembrane region" description="Helical" evidence="8">
    <location>
        <begin position="347"/>
        <end position="364"/>
    </location>
</feature>
<proteinExistence type="inferred from homology"/>
<keyword evidence="7" id="KW-0175">Coiled coil</keyword>
<evidence type="ECO:0000313" key="12">
    <source>
        <dbReference type="Proteomes" id="UP000286246"/>
    </source>
</evidence>
<dbReference type="GO" id="GO:0005886">
    <property type="term" value="C:plasma membrane"/>
    <property type="evidence" value="ECO:0007669"/>
    <property type="project" value="UniProtKB-SubCell"/>
</dbReference>
<dbReference type="SUPFAM" id="SSF82689">
    <property type="entry name" value="Mechanosensitive channel protein MscS (YggB), C-terminal domain"/>
    <property type="match status" value="1"/>
</dbReference>
<dbReference type="RefSeq" id="WP_208642480.1">
    <property type="nucleotide sequence ID" value="NZ_RAPY01000001.1"/>
</dbReference>
<dbReference type="Gene3D" id="2.30.30.60">
    <property type="match status" value="1"/>
</dbReference>
<dbReference type="Pfam" id="PF00924">
    <property type="entry name" value="MS_channel_2nd"/>
    <property type="match status" value="1"/>
</dbReference>
<dbReference type="EMBL" id="RAPY01000001">
    <property type="protein sequence ID" value="RKE57021.1"/>
    <property type="molecule type" value="Genomic_DNA"/>
</dbReference>
<dbReference type="InterPro" id="IPR011066">
    <property type="entry name" value="MscS_channel_C_sf"/>
</dbReference>
<reference evidence="11 12" key="1">
    <citation type="submission" date="2018-09" db="EMBL/GenBank/DDBJ databases">
        <title>Genomic Encyclopedia of Type Strains, Phase III (KMG-III): the genomes of soil and plant-associated and newly described type strains.</title>
        <authorList>
            <person name="Whitman W."/>
        </authorList>
    </citation>
    <scope>NUCLEOTIDE SEQUENCE [LARGE SCALE GENOMIC DNA]</scope>
    <source>
        <strain evidence="11 12">CECT 7938</strain>
    </source>
</reference>
<dbReference type="Pfam" id="PF21082">
    <property type="entry name" value="MS_channel_3rd"/>
    <property type="match status" value="1"/>
</dbReference>
<dbReference type="Gene3D" id="3.30.70.100">
    <property type="match status" value="1"/>
</dbReference>
<gene>
    <name evidence="11" type="ORF">DFQ12_1895</name>
</gene>
<comment type="subcellular location">
    <subcellularLocation>
        <location evidence="1">Cell membrane</location>
        <topology evidence="1">Multi-pass membrane protein</topology>
    </subcellularLocation>
</comment>
<evidence type="ECO:0000259" key="10">
    <source>
        <dbReference type="Pfam" id="PF21082"/>
    </source>
</evidence>
<dbReference type="SUPFAM" id="SSF82861">
    <property type="entry name" value="Mechanosensitive channel protein MscS (YggB), transmembrane region"/>
    <property type="match status" value="1"/>
</dbReference>
<evidence type="ECO:0000256" key="5">
    <source>
        <dbReference type="ARBA" id="ARBA00022989"/>
    </source>
</evidence>
<feature type="domain" description="Mechanosensitive ion channel MscS C-terminal" evidence="10">
    <location>
        <begin position="701"/>
        <end position="779"/>
    </location>
</feature>
<evidence type="ECO:0000256" key="8">
    <source>
        <dbReference type="SAM" id="Phobius"/>
    </source>
</evidence>
<dbReference type="Gene3D" id="1.10.287.1260">
    <property type="match status" value="1"/>
</dbReference>
<comment type="caution">
    <text evidence="11">The sequence shown here is derived from an EMBL/GenBank/DDBJ whole genome shotgun (WGS) entry which is preliminary data.</text>
</comment>
<evidence type="ECO:0000313" key="11">
    <source>
        <dbReference type="EMBL" id="RKE57021.1"/>
    </source>
</evidence>
<keyword evidence="6 8" id="KW-0472">Membrane</keyword>
<organism evidence="11 12">
    <name type="scientific">Sphingobacterium detergens</name>
    <dbReference type="NCBI Taxonomy" id="1145106"/>
    <lineage>
        <taxon>Bacteria</taxon>
        <taxon>Pseudomonadati</taxon>
        <taxon>Bacteroidota</taxon>
        <taxon>Sphingobacteriia</taxon>
        <taxon>Sphingobacteriales</taxon>
        <taxon>Sphingobacteriaceae</taxon>
        <taxon>Sphingobacterium</taxon>
    </lineage>
</organism>
<dbReference type="InterPro" id="IPR010920">
    <property type="entry name" value="LSM_dom_sf"/>
</dbReference>
<feature type="domain" description="Mechanosensitive ion channel MscS" evidence="9">
    <location>
        <begin position="623"/>
        <end position="689"/>
    </location>
</feature>
<evidence type="ECO:0000256" key="7">
    <source>
        <dbReference type="SAM" id="Coils"/>
    </source>
</evidence>
<feature type="transmembrane region" description="Helical" evidence="8">
    <location>
        <begin position="609"/>
        <end position="636"/>
    </location>
</feature>
<feature type="transmembrane region" description="Helical" evidence="8">
    <location>
        <begin position="433"/>
        <end position="455"/>
    </location>
</feature>
<protein>
    <submittedName>
        <fullName evidence="11">Mechanosensitive ion channel-like protein</fullName>
    </submittedName>
</protein>
<evidence type="ECO:0000259" key="9">
    <source>
        <dbReference type="Pfam" id="PF00924"/>
    </source>
</evidence>
<dbReference type="InterPro" id="IPR052702">
    <property type="entry name" value="MscS-like_channel"/>
</dbReference>
<evidence type="ECO:0000256" key="1">
    <source>
        <dbReference type="ARBA" id="ARBA00004651"/>
    </source>
</evidence>
<feature type="transmembrane region" description="Helical" evidence="8">
    <location>
        <begin position="298"/>
        <end position="316"/>
    </location>
</feature>
<feature type="transmembrane region" description="Helical" evidence="8">
    <location>
        <begin position="490"/>
        <end position="509"/>
    </location>
</feature>
<evidence type="ECO:0000256" key="2">
    <source>
        <dbReference type="ARBA" id="ARBA00008017"/>
    </source>
</evidence>
<evidence type="ECO:0000256" key="3">
    <source>
        <dbReference type="ARBA" id="ARBA00022475"/>
    </source>
</evidence>
<keyword evidence="3" id="KW-1003">Cell membrane</keyword>
<dbReference type="GO" id="GO:0008381">
    <property type="term" value="F:mechanosensitive monoatomic ion channel activity"/>
    <property type="evidence" value="ECO:0007669"/>
    <property type="project" value="UniProtKB-ARBA"/>
</dbReference>
<evidence type="ECO:0000256" key="6">
    <source>
        <dbReference type="ARBA" id="ARBA00023136"/>
    </source>
</evidence>
<feature type="transmembrane region" description="Helical" evidence="8">
    <location>
        <begin position="376"/>
        <end position="395"/>
    </location>
</feature>
<keyword evidence="12" id="KW-1185">Reference proteome</keyword>
<feature type="transmembrane region" description="Helical" evidence="8">
    <location>
        <begin position="260"/>
        <end position="278"/>
    </location>
</feature>
<feature type="transmembrane region" description="Helical" evidence="8">
    <location>
        <begin position="407"/>
        <end position="427"/>
    </location>
</feature>
<dbReference type="InterPro" id="IPR023408">
    <property type="entry name" value="MscS_beta-dom_sf"/>
</dbReference>
<keyword evidence="5 8" id="KW-1133">Transmembrane helix</keyword>
<comment type="similarity">
    <text evidence="2">Belongs to the MscS (TC 1.A.23) family.</text>
</comment>
<feature type="transmembrane region" description="Helical" evidence="8">
    <location>
        <begin position="322"/>
        <end position="340"/>
    </location>
</feature>
<sequence>MAATAESVVVPTDSVKDNYVSRMQDFFNKSAKQSVSDFEQDRASVRRNQVFEQIKTISRHAGSFLKKGFDTAAVRTELKEIIRWHQLSKDGVFNNQGSAHSSRNLTTTFNILNTLTTEVSTYKKRVDNYQDQLINYRLQIDSLTMDKSLFVVSEDSVQLSQYLGRLHVLSKEISPVSKQLTKNISIIQTLQNELNLELMALENDTEEIRYYQQQIAEKTFDKEFAPLWEESVYNRPIQEILHLSVIKAKLALTYYLKGNWARLLFLIAAVILVVYYLFSLKNSLKNQGQMQAESAMLLAQPLISGTVIALSIVQFLFVNPPFVFSTILIITQAILISVILRKHISNYWMTIWLCLVGLYILAVLDNMVLQASRSERWCMILIASSTFLLGLFSLINRSRHAELRERWILFPIGLMTVMELLSLGLNLAGSFNIAKVLLVTGLLNVVVTIIFLWVLRLVNEGLTYASSIYKKQERKLFYINYDRVGKRAPLFFYLILILGWFVLFGRNFYEFRLLSEPIHDFFYNTHKLGSYSFTVINIVVFVLIMACATILSKIVSFFASGPQPHHNERDGSQFHLGSWLLLIRITIIFTGFFLAFAAAGIPIQQITLIIGALGVGIGFGLQTLVNNLVSGLIIAFEKPVNVDDMIEVGGQSGRVKSIGFRSSVIMTTEGANLIIPNGDLLGSRVINWSQGTARKRLTSHIEVKYGTDLEKVKSLLLAITEKNEQILSIPTPIVQFASVSAQSVALDLFFWVKANKDTGQIKSDIMVTINNIFRQENIVLALPAQELIVNRQQPNDQID</sequence>
<dbReference type="InterPro" id="IPR006685">
    <property type="entry name" value="MscS_channel_2nd"/>
</dbReference>